<sequence>MTKVVIDTKPVWGNMLPQLKWKDGTVVISEDDKHNEPYGIGKFFNFKEDFTRLYFKVIVNNPRERKTIEALISLPRSVADVCNPGGVYLGGRTLVDNVAKKFATIRASVDANGKVGYHTSDLERLGVRCRYYVDDLVKDDALMRRILLENKWKSKYPALVKPYEEYQRSKPKTIVLPTNRNNPVRSNVHIKPVNPPSSKVVKTVETDERLKDPPHTDALKTLIPLQKPIAPVQISEKPVVVKTEIKSPSKVIQTPDPQPVVEGKIIPNNESADSRSLFGSPVLLICVASLLLLILIF</sequence>
<evidence type="ECO:0000313" key="2">
    <source>
        <dbReference type="EMBL" id="AYD68148.1"/>
    </source>
</evidence>
<name>A0A386JAA4_9VIRU</name>
<reference evidence="2 3" key="1">
    <citation type="journal article" date="2017" name="Virol. Sin.">
        <title>Genome analysis of Heliothis virescens ascovirus 3h isolated from China.</title>
        <authorList>
            <person name="Huang G.H."/>
            <person name="Hou D.H."/>
            <person name="Wang M."/>
            <person name="Cheng X.W."/>
            <person name="Hu Z."/>
        </authorList>
    </citation>
    <scope>NUCLEOTIDE SEQUENCE [LARGE SCALE GENOMIC DNA]</scope>
    <source>
        <strain evidence="2">HvAV-3h</strain>
    </source>
</reference>
<keyword evidence="1" id="KW-0812">Transmembrane</keyword>
<feature type="transmembrane region" description="Helical" evidence="1">
    <location>
        <begin position="277"/>
        <end position="296"/>
    </location>
</feature>
<keyword evidence="1" id="KW-0472">Membrane</keyword>
<accession>A0A386JAA4</accession>
<proteinExistence type="predicted"/>
<dbReference type="Proteomes" id="UP000316643">
    <property type="component" value="Genome"/>
</dbReference>
<evidence type="ECO:0000313" key="3">
    <source>
        <dbReference type="Proteomes" id="UP000316643"/>
    </source>
</evidence>
<dbReference type="EMBL" id="KU170628">
    <property type="protein sequence ID" value="AYD68148.1"/>
    <property type="molecule type" value="Genomic_DNA"/>
</dbReference>
<protein>
    <submittedName>
        <fullName evidence="2">Uncharacterized protein</fullName>
    </submittedName>
</protein>
<keyword evidence="1" id="KW-1133">Transmembrane helix</keyword>
<organism evidence="2 3">
    <name type="scientific">Heliothis virescens ascovirus 3h</name>
    <dbReference type="NCBI Taxonomy" id="1268039"/>
    <lineage>
        <taxon>Viruses</taxon>
        <taxon>Varidnaviria</taxon>
        <taxon>Bamfordvirae</taxon>
        <taxon>Nucleocytoviricota</taxon>
        <taxon>Megaviricetes</taxon>
        <taxon>Pimascovirales</taxon>
        <taxon>Pimascovirales incertae sedis</taxon>
        <taxon>Ascoviridae</taxon>
        <taxon>Ascovirus</taxon>
    </lineage>
</organism>
<evidence type="ECO:0000256" key="1">
    <source>
        <dbReference type="SAM" id="Phobius"/>
    </source>
</evidence>